<evidence type="ECO:0000313" key="3">
    <source>
        <dbReference type="Proteomes" id="UP000239709"/>
    </source>
</evidence>
<protein>
    <submittedName>
        <fullName evidence="1">Uncharacterized protein</fullName>
    </submittedName>
</protein>
<gene>
    <name evidence="1" type="ORF">C6570_01265</name>
    <name evidence="2" type="ORF">C6570_04940</name>
</gene>
<dbReference type="EMBL" id="CP027666">
    <property type="protein sequence ID" value="AVO33035.1"/>
    <property type="molecule type" value="Genomic_DNA"/>
</dbReference>
<evidence type="ECO:0000313" key="1">
    <source>
        <dbReference type="EMBL" id="AVO33035.1"/>
    </source>
</evidence>
<evidence type="ECO:0000313" key="2">
    <source>
        <dbReference type="EMBL" id="AVO33674.1"/>
    </source>
</evidence>
<dbReference type="EMBL" id="CP027666">
    <property type="protein sequence ID" value="AVO33674.1"/>
    <property type="molecule type" value="Genomic_DNA"/>
</dbReference>
<sequence>MNRAATAAALGATAADLLSLARTLETVVQPPGDPIDPSEADHLAWADEARVSAGACVAAINHLNGVSPE</sequence>
<dbReference type="RefSeq" id="WP_106701335.1">
    <property type="nucleotide sequence ID" value="NZ_CP027666.1"/>
</dbReference>
<dbReference type="AlphaFoldDB" id="A0A2S0MAV1"/>
<name>A0A2S0MAV1_9BURK</name>
<proteinExistence type="predicted"/>
<reference evidence="1 3" key="1">
    <citation type="submission" date="2018-03" db="EMBL/GenBank/DDBJ databases">
        <title>Genome sequencing of Ottowia sp.</title>
        <authorList>
            <person name="Kim S.-J."/>
            <person name="Heo J."/>
            <person name="Kwon S.-W."/>
        </authorList>
    </citation>
    <scope>NUCLEOTIDE SEQUENCE [LARGE SCALE GENOMIC DNA]</scope>
    <source>
        <strain evidence="1 3">KADR8-3</strain>
    </source>
</reference>
<dbReference type="Proteomes" id="UP000239709">
    <property type="component" value="Chromosome"/>
</dbReference>
<keyword evidence="3" id="KW-1185">Reference proteome</keyword>
<organism evidence="1 3">
    <name type="scientific">Ottowia oryzae</name>
    <dbReference type="NCBI Taxonomy" id="2109914"/>
    <lineage>
        <taxon>Bacteria</taxon>
        <taxon>Pseudomonadati</taxon>
        <taxon>Pseudomonadota</taxon>
        <taxon>Betaproteobacteria</taxon>
        <taxon>Burkholderiales</taxon>
        <taxon>Comamonadaceae</taxon>
        <taxon>Ottowia</taxon>
    </lineage>
</organism>
<accession>A0A2S0MAV1</accession>
<dbReference type="KEGG" id="otk:C6570_01265"/>
<dbReference type="KEGG" id="otk:C6570_04940"/>